<dbReference type="EC" id="6.3.5.13" evidence="2"/>
<dbReference type="InterPro" id="IPR033949">
    <property type="entry name" value="CobQ_GATase1"/>
</dbReference>
<evidence type="ECO:0000313" key="5">
    <source>
        <dbReference type="Proteomes" id="UP000553059"/>
    </source>
</evidence>
<keyword evidence="2" id="KW-0436">Ligase</keyword>
<comment type="subunit">
    <text evidence="2">Forms a heterodimer with MurT.</text>
</comment>
<keyword evidence="2" id="KW-0133">Cell shape</keyword>
<dbReference type="UniPathway" id="UPA00219"/>
<dbReference type="PROSITE" id="PS51274">
    <property type="entry name" value="GATASE_COBBQ"/>
    <property type="match status" value="1"/>
</dbReference>
<dbReference type="EMBL" id="DUTF01000411">
    <property type="protein sequence ID" value="HHY28901.1"/>
    <property type="molecule type" value="Genomic_DNA"/>
</dbReference>
<organism evidence="4 5">
    <name type="scientific">Desulfitobacterium dehalogenans</name>
    <dbReference type="NCBI Taxonomy" id="36854"/>
    <lineage>
        <taxon>Bacteria</taxon>
        <taxon>Bacillati</taxon>
        <taxon>Bacillota</taxon>
        <taxon>Clostridia</taxon>
        <taxon>Eubacteriales</taxon>
        <taxon>Desulfitobacteriaceae</taxon>
        <taxon>Desulfitobacterium</taxon>
    </lineage>
</organism>
<dbReference type="Pfam" id="PF07685">
    <property type="entry name" value="GATase_3"/>
    <property type="match status" value="1"/>
</dbReference>
<dbReference type="CDD" id="cd01750">
    <property type="entry name" value="GATase1_CobQ"/>
    <property type="match status" value="1"/>
</dbReference>
<dbReference type="GO" id="GO:0009236">
    <property type="term" value="P:cobalamin biosynthetic process"/>
    <property type="evidence" value="ECO:0007669"/>
    <property type="project" value="InterPro"/>
</dbReference>
<protein>
    <recommendedName>
        <fullName evidence="2">Lipid II isoglutaminyl synthase (glutamine-hydrolyzing) subunit GatD</fullName>
        <ecNumber evidence="2">6.3.5.13</ecNumber>
    </recommendedName>
    <alternativeName>
        <fullName evidence="2">Lipid II isoglutaminyl synthase glutaminase subunit</fullName>
        <ecNumber evidence="2">3.5.1.2</ecNumber>
    </alternativeName>
</protein>
<feature type="domain" description="CobB/CobQ-like glutamine amidotransferase" evidence="3">
    <location>
        <begin position="5"/>
        <end position="207"/>
    </location>
</feature>
<dbReference type="EC" id="3.5.1.2" evidence="2"/>
<gene>
    <name evidence="2" type="primary">gatD</name>
    <name evidence="4" type="ORF">GX523_19555</name>
</gene>
<comment type="caution">
    <text evidence="4">The sequence shown here is derived from an EMBL/GenBank/DDBJ whole genome shotgun (WGS) entry which is preliminary data.</text>
</comment>
<comment type="function">
    <text evidence="2">The lipid II isoglutaminyl synthase complex catalyzes the formation of alpha-D-isoglutamine in the cell wall lipid II stem peptide. The GatD subunit catalyzes the hydrolysis of glutamine to glutamate and ammonia. The resulting ammonia molecule is channeled to the active site of MurT.</text>
</comment>
<sequence length="254" mass="28060">MKIKLCHLYPDLLDLYGDRGNILTLEARARWRGLDFEVQNVSLGERIDFHSLDILFLGGGSDREQSILVADLMGRVEALKAAIEDGLVVLSICGGYQLLGRYYQTTEGHRISGLGILDLWTVAGANRLIGNVVVNLEIEELTEASSNSLSTLVGFENHSGRTYLGSELKPLGKVIHGYGNNGEDQGEGVRYKNVFGTYLHGPLLPKNPHFADVLLRLAMERRGGAKNLVPLDDRLEILAHETVVDRILSKQKKV</sequence>
<reference evidence="4 5" key="1">
    <citation type="journal article" date="2020" name="Biotechnol. Biofuels">
        <title>New insights from the biogas microbiome by comprehensive genome-resolved metagenomics of nearly 1600 species originating from multiple anaerobic digesters.</title>
        <authorList>
            <person name="Campanaro S."/>
            <person name="Treu L."/>
            <person name="Rodriguez-R L.M."/>
            <person name="Kovalovszki A."/>
            <person name="Ziels R.M."/>
            <person name="Maus I."/>
            <person name="Zhu X."/>
            <person name="Kougias P.G."/>
            <person name="Basile A."/>
            <person name="Luo G."/>
            <person name="Schluter A."/>
            <person name="Konstantinidis K.T."/>
            <person name="Angelidaki I."/>
        </authorList>
    </citation>
    <scope>NUCLEOTIDE SEQUENCE [LARGE SCALE GENOMIC DNA]</scope>
    <source>
        <strain evidence="4">AS05jafATM_4</strain>
    </source>
</reference>
<evidence type="ECO:0000259" key="3">
    <source>
        <dbReference type="Pfam" id="PF07685"/>
    </source>
</evidence>
<dbReference type="HAMAP" id="MF_02213">
    <property type="entry name" value="Lipid_II_synth_GatD"/>
    <property type="match status" value="1"/>
</dbReference>
<keyword evidence="2" id="KW-0573">Peptidoglycan synthesis</keyword>
<dbReference type="InterPro" id="IPR043702">
    <property type="entry name" value="Lipid_II_synth_GatD"/>
</dbReference>
<dbReference type="InterPro" id="IPR029062">
    <property type="entry name" value="Class_I_gatase-like"/>
</dbReference>
<dbReference type="Proteomes" id="UP000553059">
    <property type="component" value="Unassembled WGS sequence"/>
</dbReference>
<dbReference type="Gene3D" id="3.40.50.880">
    <property type="match status" value="1"/>
</dbReference>
<dbReference type="PANTHER" id="PTHR21343">
    <property type="entry name" value="DETHIOBIOTIN SYNTHETASE"/>
    <property type="match status" value="1"/>
</dbReference>
<evidence type="ECO:0000256" key="2">
    <source>
        <dbReference type="HAMAP-Rule" id="MF_02213"/>
    </source>
</evidence>
<dbReference type="GO" id="GO:0009252">
    <property type="term" value="P:peptidoglycan biosynthetic process"/>
    <property type="evidence" value="ECO:0007669"/>
    <property type="project" value="UniProtKB-UniRule"/>
</dbReference>
<comment type="similarity">
    <text evidence="2">Belongs to the CobB/CobQ family. GatD subfamily.</text>
</comment>
<feature type="binding site" evidence="2">
    <location>
        <position position="127"/>
    </location>
    <ligand>
        <name>substrate</name>
    </ligand>
</feature>
<comment type="catalytic activity">
    <reaction evidence="2">
        <text>beta-D-GlcNAc-(1-&gt;4)-Mur2Ac(oyl-L-Ala-gamma-D-Glu-L-Lys-D-Ala-D-Ala)-di-trans,octa-cis-undecaprenyl diphosphate + L-glutamine + ATP + H2O = beta-D-GlcNAc-(1-&gt;4)-Mur2Ac(oyl-L-Ala-D-isoglutaminyl-L-Lys-D-Ala-D-Ala)-di-trans,octa-cis-undecaprenyl diphosphate + L-glutamate + ADP + phosphate + H(+)</text>
        <dbReference type="Rhea" id="RHEA:57928"/>
        <dbReference type="ChEBI" id="CHEBI:15377"/>
        <dbReference type="ChEBI" id="CHEBI:15378"/>
        <dbReference type="ChEBI" id="CHEBI:29985"/>
        <dbReference type="ChEBI" id="CHEBI:30616"/>
        <dbReference type="ChEBI" id="CHEBI:43474"/>
        <dbReference type="ChEBI" id="CHEBI:58359"/>
        <dbReference type="ChEBI" id="CHEBI:60033"/>
        <dbReference type="ChEBI" id="CHEBI:62233"/>
        <dbReference type="ChEBI" id="CHEBI:456216"/>
        <dbReference type="EC" id="6.3.5.13"/>
    </reaction>
</comment>
<proteinExistence type="inferred from homology"/>
<dbReference type="SUPFAM" id="SSF52317">
    <property type="entry name" value="Class I glutamine amidotransferase-like"/>
    <property type="match status" value="1"/>
</dbReference>
<dbReference type="GO" id="GO:0071555">
    <property type="term" value="P:cell wall organization"/>
    <property type="evidence" value="ECO:0007669"/>
    <property type="project" value="UniProtKB-KW"/>
</dbReference>
<dbReference type="InterPro" id="IPR011698">
    <property type="entry name" value="GATase_3"/>
</dbReference>
<feature type="active site" evidence="2">
    <location>
        <position position="200"/>
    </location>
</feature>
<evidence type="ECO:0000256" key="1">
    <source>
        <dbReference type="ARBA" id="ARBA00022962"/>
    </source>
</evidence>
<keyword evidence="2" id="KW-0961">Cell wall biogenesis/degradation</keyword>
<accession>A0A7C6Z7D0</accession>
<keyword evidence="4" id="KW-0808">Transferase</keyword>
<keyword evidence="1 2" id="KW-0315">Glutamine amidotransferase</keyword>
<dbReference type="GO" id="GO:0004359">
    <property type="term" value="F:glutaminase activity"/>
    <property type="evidence" value="ECO:0007669"/>
    <property type="project" value="UniProtKB-UniRule"/>
</dbReference>
<dbReference type="GO" id="GO:0140282">
    <property type="term" value="F:carbon-nitrogen ligase activity on lipid II"/>
    <property type="evidence" value="ECO:0007669"/>
    <property type="project" value="UniProtKB-UniRule"/>
</dbReference>
<dbReference type="GO" id="GO:0008360">
    <property type="term" value="P:regulation of cell shape"/>
    <property type="evidence" value="ECO:0007669"/>
    <property type="project" value="UniProtKB-KW"/>
</dbReference>
<keyword evidence="2" id="KW-0378">Hydrolase</keyword>
<dbReference type="GO" id="GO:0016740">
    <property type="term" value="F:transferase activity"/>
    <property type="evidence" value="ECO:0007669"/>
    <property type="project" value="UniProtKB-KW"/>
</dbReference>
<dbReference type="PANTHER" id="PTHR21343:SF9">
    <property type="entry name" value="LIPID II ISOGLUTAMINYL SYNTHASE (GLUTAMINE-HYDROLYZING) SUBUNIT GATD"/>
    <property type="match status" value="1"/>
</dbReference>
<comment type="catalytic activity">
    <reaction evidence="2">
        <text>L-glutamine + H2O = L-glutamate + NH4(+)</text>
        <dbReference type="Rhea" id="RHEA:15889"/>
        <dbReference type="ChEBI" id="CHEBI:15377"/>
        <dbReference type="ChEBI" id="CHEBI:28938"/>
        <dbReference type="ChEBI" id="CHEBI:29985"/>
        <dbReference type="ChEBI" id="CHEBI:58359"/>
        <dbReference type="EC" id="3.5.1.2"/>
    </reaction>
</comment>
<dbReference type="AlphaFoldDB" id="A0A7C6Z7D0"/>
<feature type="active site" description="Nucleophile" evidence="2">
    <location>
        <position position="93"/>
    </location>
</feature>
<name>A0A7C6Z7D0_9FIRM</name>
<evidence type="ECO:0000313" key="4">
    <source>
        <dbReference type="EMBL" id="HHY28901.1"/>
    </source>
</evidence>
<comment type="pathway">
    <text evidence="2">Cell wall biogenesis; peptidoglycan biosynthesis.</text>
</comment>